<name>A0A7R9EYQ5_9NEOP</name>
<dbReference type="GO" id="GO:0008361">
    <property type="term" value="P:regulation of cell size"/>
    <property type="evidence" value="ECO:0007669"/>
    <property type="project" value="TreeGrafter"/>
</dbReference>
<dbReference type="InterPro" id="IPR051978">
    <property type="entry name" value="Rho-GAP_domain"/>
</dbReference>
<dbReference type="GO" id="GO:0005829">
    <property type="term" value="C:cytosol"/>
    <property type="evidence" value="ECO:0007669"/>
    <property type="project" value="TreeGrafter"/>
</dbReference>
<dbReference type="GO" id="GO:0007266">
    <property type="term" value="P:Rho protein signal transduction"/>
    <property type="evidence" value="ECO:0007669"/>
    <property type="project" value="TreeGrafter"/>
</dbReference>
<dbReference type="PANTHER" id="PTHR46005">
    <property type="entry name" value="RHO GTPASE-ACTIVATING PROTEIN 190"/>
    <property type="match status" value="1"/>
</dbReference>
<dbReference type="InterPro" id="IPR036517">
    <property type="entry name" value="FF_domain_sf"/>
</dbReference>
<dbReference type="EMBL" id="OD566371">
    <property type="protein sequence ID" value="CAD7443863.1"/>
    <property type="molecule type" value="Genomic_DNA"/>
</dbReference>
<dbReference type="Gene3D" id="1.10.10.440">
    <property type="entry name" value="FF domain"/>
    <property type="match status" value="1"/>
</dbReference>
<protein>
    <submittedName>
        <fullName evidence="1">Uncharacterized protein</fullName>
    </submittedName>
</protein>
<evidence type="ECO:0000313" key="1">
    <source>
        <dbReference type="EMBL" id="CAD7443863.1"/>
    </source>
</evidence>
<dbReference type="PANTHER" id="PTHR46005:SF4">
    <property type="entry name" value="RHO GTPASE-ACTIVATING PROTEIN 190"/>
    <property type="match status" value="1"/>
</dbReference>
<dbReference type="AlphaFoldDB" id="A0A7R9EYQ5"/>
<sequence length="208" mass="23574">MDIRTSISPSSVVELNTTSALTNYATEAGLIGPALDLAVGEVTVVDCKLKLIDIEKWINKSASGGSDLARTTLKKGEYEHMFEVLFLWFSELRGIGSPELLLEHADLFYHFKSIAPTGTITQDDIKEITDALQDDSRYKALDRLDQDRKLMLFQHLGFVHCPIREHCPAFPNCMDALIERILGTKAHRDPLEPYLENQECQRWRVPEK</sequence>
<gene>
    <name evidence="1" type="ORF">TBIB3V08_LOCUS6260</name>
</gene>
<reference evidence="1" key="1">
    <citation type="submission" date="2020-11" db="EMBL/GenBank/DDBJ databases">
        <authorList>
            <person name="Tran Van P."/>
        </authorList>
    </citation>
    <scope>NUCLEOTIDE SEQUENCE</scope>
</reference>
<proteinExistence type="predicted"/>
<dbReference type="GO" id="GO:0005096">
    <property type="term" value="F:GTPase activator activity"/>
    <property type="evidence" value="ECO:0007669"/>
    <property type="project" value="TreeGrafter"/>
</dbReference>
<organism evidence="1">
    <name type="scientific">Timema bartmani</name>
    <dbReference type="NCBI Taxonomy" id="61472"/>
    <lineage>
        <taxon>Eukaryota</taxon>
        <taxon>Metazoa</taxon>
        <taxon>Ecdysozoa</taxon>
        <taxon>Arthropoda</taxon>
        <taxon>Hexapoda</taxon>
        <taxon>Insecta</taxon>
        <taxon>Pterygota</taxon>
        <taxon>Neoptera</taxon>
        <taxon>Polyneoptera</taxon>
        <taxon>Phasmatodea</taxon>
        <taxon>Timematodea</taxon>
        <taxon>Timematoidea</taxon>
        <taxon>Timematidae</taxon>
        <taxon>Timema</taxon>
    </lineage>
</organism>
<dbReference type="GO" id="GO:0050770">
    <property type="term" value="P:regulation of axonogenesis"/>
    <property type="evidence" value="ECO:0007669"/>
    <property type="project" value="TreeGrafter"/>
</dbReference>
<accession>A0A7R9EYQ5</accession>